<gene>
    <name evidence="2" type="ORF">ACH5RR_003609</name>
</gene>
<dbReference type="Proteomes" id="UP001630127">
    <property type="component" value="Unassembled WGS sequence"/>
</dbReference>
<protein>
    <submittedName>
        <fullName evidence="2">Uncharacterized protein</fullName>
    </submittedName>
</protein>
<dbReference type="AlphaFoldDB" id="A0ABD3AVA6"/>
<feature type="compositionally biased region" description="Acidic residues" evidence="1">
    <location>
        <begin position="17"/>
        <end position="26"/>
    </location>
</feature>
<proteinExistence type="predicted"/>
<reference evidence="2 3" key="1">
    <citation type="submission" date="2024-11" db="EMBL/GenBank/DDBJ databases">
        <title>A near-complete genome assembly of Cinchona calisaya.</title>
        <authorList>
            <person name="Lian D.C."/>
            <person name="Zhao X.W."/>
            <person name="Wei L."/>
        </authorList>
    </citation>
    <scope>NUCLEOTIDE SEQUENCE [LARGE SCALE GENOMIC DNA]</scope>
    <source>
        <tissue evidence="2">Nenye</tissue>
    </source>
</reference>
<comment type="caution">
    <text evidence="2">The sequence shown here is derived from an EMBL/GenBank/DDBJ whole genome shotgun (WGS) entry which is preliminary data.</text>
</comment>
<sequence>MPPPRWTSGGKNKDVDDNAEEEKDPWESYDIDTKVYLRGLREYLGVRKQNRNGRVTRRALTSDEPRGFVEISPVILRRKRKRDFMSSTGIVY</sequence>
<evidence type="ECO:0000256" key="1">
    <source>
        <dbReference type="SAM" id="MobiDB-lite"/>
    </source>
</evidence>
<dbReference type="EMBL" id="JBJUIK010000002">
    <property type="protein sequence ID" value="KAL3535148.1"/>
    <property type="molecule type" value="Genomic_DNA"/>
</dbReference>
<accession>A0ABD3AVA6</accession>
<organism evidence="2 3">
    <name type="scientific">Cinchona calisaya</name>
    <dbReference type="NCBI Taxonomy" id="153742"/>
    <lineage>
        <taxon>Eukaryota</taxon>
        <taxon>Viridiplantae</taxon>
        <taxon>Streptophyta</taxon>
        <taxon>Embryophyta</taxon>
        <taxon>Tracheophyta</taxon>
        <taxon>Spermatophyta</taxon>
        <taxon>Magnoliopsida</taxon>
        <taxon>eudicotyledons</taxon>
        <taxon>Gunneridae</taxon>
        <taxon>Pentapetalae</taxon>
        <taxon>asterids</taxon>
        <taxon>lamiids</taxon>
        <taxon>Gentianales</taxon>
        <taxon>Rubiaceae</taxon>
        <taxon>Cinchonoideae</taxon>
        <taxon>Cinchoneae</taxon>
        <taxon>Cinchona</taxon>
    </lineage>
</organism>
<evidence type="ECO:0000313" key="3">
    <source>
        <dbReference type="Proteomes" id="UP001630127"/>
    </source>
</evidence>
<name>A0ABD3AVA6_9GENT</name>
<evidence type="ECO:0000313" key="2">
    <source>
        <dbReference type="EMBL" id="KAL3535148.1"/>
    </source>
</evidence>
<keyword evidence="3" id="KW-1185">Reference proteome</keyword>
<feature type="region of interest" description="Disordered" evidence="1">
    <location>
        <begin position="1"/>
        <end position="26"/>
    </location>
</feature>